<organism evidence="1 2">
    <name type="scientific">Fusarium oligoseptatum</name>
    <dbReference type="NCBI Taxonomy" id="2604345"/>
    <lineage>
        <taxon>Eukaryota</taxon>
        <taxon>Fungi</taxon>
        <taxon>Dikarya</taxon>
        <taxon>Ascomycota</taxon>
        <taxon>Pezizomycotina</taxon>
        <taxon>Sordariomycetes</taxon>
        <taxon>Hypocreomycetidae</taxon>
        <taxon>Hypocreales</taxon>
        <taxon>Nectriaceae</taxon>
        <taxon>Fusarium</taxon>
        <taxon>Fusarium solani species complex</taxon>
    </lineage>
</organism>
<dbReference type="InterPro" id="IPR027417">
    <property type="entry name" value="P-loop_NTPase"/>
</dbReference>
<gene>
    <name evidence="1" type="ORF">CEP52_016433</name>
</gene>
<sequence>MEHPALDSRGPIIYINAFPGTGKSTVAKELVSLFQTDAVLDRDQPGYQDLHRDIRQTVLKSLVENTATHSSAYIFTDFQSANELGSDVGLEYFNCAVQRGCHFIPITLRCSKEENLKRLTSDDRATHGKLVDVEFAKQFRRDGRLFTFGGHCNRLTLNVTRLSVEEVAVEIMRHVIKMAPTMG</sequence>
<comment type="caution">
    <text evidence="1">The sequence shown here is derived from an EMBL/GenBank/DDBJ whole genome shotgun (WGS) entry which is preliminary data.</text>
</comment>
<evidence type="ECO:0000313" key="1">
    <source>
        <dbReference type="EMBL" id="RSL84455.1"/>
    </source>
</evidence>
<dbReference type="SUPFAM" id="SSF52540">
    <property type="entry name" value="P-loop containing nucleoside triphosphate hydrolases"/>
    <property type="match status" value="1"/>
</dbReference>
<dbReference type="STRING" id="1325735.A0A428S3W0"/>
<evidence type="ECO:0000313" key="2">
    <source>
        <dbReference type="Proteomes" id="UP000287144"/>
    </source>
</evidence>
<name>A0A428S3W0_9HYPO</name>
<dbReference type="Proteomes" id="UP000287144">
    <property type="component" value="Unassembled WGS sequence"/>
</dbReference>
<proteinExistence type="predicted"/>
<accession>A0A428S3W0</accession>
<dbReference type="Gene3D" id="3.40.50.300">
    <property type="entry name" value="P-loop containing nucleotide triphosphate hydrolases"/>
    <property type="match status" value="1"/>
</dbReference>
<protein>
    <submittedName>
        <fullName evidence="1">Uncharacterized protein</fullName>
    </submittedName>
</protein>
<reference evidence="1 2" key="1">
    <citation type="submission" date="2017-06" db="EMBL/GenBank/DDBJ databases">
        <title>Comparative genomic analysis of Ambrosia Fusariam Clade fungi.</title>
        <authorList>
            <person name="Stajich J.E."/>
            <person name="Carrillo J."/>
            <person name="Kijimoto T."/>
            <person name="Eskalen A."/>
            <person name="O'Donnell K."/>
            <person name="Kasson M."/>
        </authorList>
    </citation>
    <scope>NUCLEOTIDE SEQUENCE [LARGE SCALE GENOMIC DNA]</scope>
    <source>
        <strain evidence="1 2">NRRL62579</strain>
    </source>
</reference>
<dbReference type="AlphaFoldDB" id="A0A428S3W0"/>
<dbReference type="EMBL" id="NKCK01000348">
    <property type="protein sequence ID" value="RSL84455.1"/>
    <property type="molecule type" value="Genomic_DNA"/>
</dbReference>
<keyword evidence="2" id="KW-1185">Reference proteome</keyword>